<evidence type="ECO:0000313" key="3">
    <source>
        <dbReference type="Proteomes" id="UP000474777"/>
    </source>
</evidence>
<dbReference type="EMBL" id="JAAGWD010000002">
    <property type="protein sequence ID" value="NEM97265.1"/>
    <property type="molecule type" value="Genomic_DNA"/>
</dbReference>
<dbReference type="PANTHER" id="PTHR22916:SF3">
    <property type="entry name" value="UDP-GLCNAC:BETAGAL BETA-1,3-N-ACETYLGLUCOSAMINYLTRANSFERASE-LIKE PROTEIN 1"/>
    <property type="match status" value="1"/>
</dbReference>
<keyword evidence="2" id="KW-0808">Transferase</keyword>
<feature type="domain" description="Glycosyltransferase 2-like" evidence="1">
    <location>
        <begin position="8"/>
        <end position="155"/>
    </location>
</feature>
<dbReference type="GO" id="GO:0016758">
    <property type="term" value="F:hexosyltransferase activity"/>
    <property type="evidence" value="ECO:0007669"/>
    <property type="project" value="UniProtKB-ARBA"/>
</dbReference>
<dbReference type="Gene3D" id="3.90.550.10">
    <property type="entry name" value="Spore Coat Polysaccharide Biosynthesis Protein SpsA, Chain A"/>
    <property type="match status" value="1"/>
</dbReference>
<dbReference type="SUPFAM" id="SSF53448">
    <property type="entry name" value="Nucleotide-diphospho-sugar transferases"/>
    <property type="match status" value="1"/>
</dbReference>
<reference evidence="2 3" key="1">
    <citation type="submission" date="2020-02" db="EMBL/GenBank/DDBJ databases">
        <authorList>
            <person name="Kim M.K."/>
        </authorList>
    </citation>
    <scope>NUCLEOTIDE SEQUENCE [LARGE SCALE GENOMIC DNA]</scope>
    <source>
        <strain evidence="2 3">BT327</strain>
    </source>
</reference>
<protein>
    <submittedName>
        <fullName evidence="2">Glycosyltransferase</fullName>
    </submittedName>
</protein>
<dbReference type="Pfam" id="PF00535">
    <property type="entry name" value="Glycos_transf_2"/>
    <property type="match status" value="1"/>
</dbReference>
<evidence type="ECO:0000313" key="2">
    <source>
        <dbReference type="EMBL" id="NEM97265.1"/>
    </source>
</evidence>
<proteinExistence type="predicted"/>
<accession>A0A6B3LQA6</accession>
<dbReference type="CDD" id="cd06433">
    <property type="entry name" value="GT_2_WfgS_like"/>
    <property type="match status" value="1"/>
</dbReference>
<keyword evidence="3" id="KW-1185">Reference proteome</keyword>
<evidence type="ECO:0000259" key="1">
    <source>
        <dbReference type="Pfam" id="PF00535"/>
    </source>
</evidence>
<gene>
    <name evidence="2" type="ORF">GXP69_06130</name>
</gene>
<organism evidence="2 3">
    <name type="scientific">Pontibacter burrus</name>
    <dbReference type="NCBI Taxonomy" id="2704466"/>
    <lineage>
        <taxon>Bacteria</taxon>
        <taxon>Pseudomonadati</taxon>
        <taxon>Bacteroidota</taxon>
        <taxon>Cytophagia</taxon>
        <taxon>Cytophagales</taxon>
        <taxon>Hymenobacteraceae</taxon>
        <taxon>Pontibacter</taxon>
    </lineage>
</organism>
<sequence length="264" mass="30549">MSSLPLVSIITVVYNGEKYLEQTIKSVLNQTYKNLEYIIIDGGSKDGTLDIINKYEAQLAYWVSEPDKGLYDAMNKGIKLAKGELVGLINSDDWYEENAIELIVSAYVNNPDKRIFHGDRYDVLESGEKRIRKFNPSRYKFLYYGMTYNHPSMFVHKDVYAKETYDIKLRALSDYEFVLKNYLTNSAAFFYLPQPYVNYRLDGISANMAFGERIKEGLASRRSAGLDFFRTMFFLAFYSLVNPSHFLLKEVKGYILPKSSDRSK</sequence>
<comment type="caution">
    <text evidence="2">The sequence shown here is derived from an EMBL/GenBank/DDBJ whole genome shotgun (WGS) entry which is preliminary data.</text>
</comment>
<dbReference type="Proteomes" id="UP000474777">
    <property type="component" value="Unassembled WGS sequence"/>
</dbReference>
<dbReference type="AlphaFoldDB" id="A0A6B3LQA6"/>
<dbReference type="PANTHER" id="PTHR22916">
    <property type="entry name" value="GLYCOSYLTRANSFERASE"/>
    <property type="match status" value="1"/>
</dbReference>
<dbReference type="RefSeq" id="WP_163913468.1">
    <property type="nucleotide sequence ID" value="NZ_JAAGWD010000002.1"/>
</dbReference>
<name>A0A6B3LQA6_9BACT</name>
<dbReference type="InterPro" id="IPR001173">
    <property type="entry name" value="Glyco_trans_2-like"/>
</dbReference>
<dbReference type="InterPro" id="IPR029044">
    <property type="entry name" value="Nucleotide-diphossugar_trans"/>
</dbReference>